<accession>A0A1H5ZJ93</accession>
<sequence>MADGFPAWYRAYGDGVNIRTRPDPGATSVGQLQTDDRVLVTSLPVTGGAYGPQCGSQPGDQWYPVDHFGQRRYVITACLERV</sequence>
<reference evidence="4 5" key="2">
    <citation type="submission" date="2016-10" db="EMBL/GenBank/DDBJ databases">
        <authorList>
            <person name="Varghese N."/>
            <person name="Submissions S."/>
        </authorList>
    </citation>
    <scope>NUCLEOTIDE SEQUENCE [LARGE SCALE GENOMIC DNA]</scope>
    <source>
        <strain evidence="5">ATCC 20501</strain>
        <strain evidence="3 4">CGMCC 4.3529</strain>
    </source>
</reference>
<dbReference type="EMBL" id="FOME01000021">
    <property type="protein sequence ID" value="SFF18259.1"/>
    <property type="molecule type" value="Genomic_DNA"/>
</dbReference>
<dbReference type="AlphaFoldDB" id="A0A1H5ZJ93"/>
<dbReference type="Proteomes" id="UP000199690">
    <property type="component" value="Unassembled WGS sequence"/>
</dbReference>
<organism evidence="2 5">
    <name type="scientific">Saccharopolyspora kobensis</name>
    <dbReference type="NCBI Taxonomy" id="146035"/>
    <lineage>
        <taxon>Bacteria</taxon>
        <taxon>Bacillati</taxon>
        <taxon>Actinomycetota</taxon>
        <taxon>Actinomycetes</taxon>
        <taxon>Pseudonocardiales</taxon>
        <taxon>Pseudonocardiaceae</taxon>
        <taxon>Saccharopolyspora</taxon>
    </lineage>
</organism>
<dbReference type="Gene3D" id="2.30.30.40">
    <property type="entry name" value="SH3 Domains"/>
    <property type="match status" value="1"/>
</dbReference>
<accession>A0A1I2GMM7</accession>
<dbReference type="Proteomes" id="UP000236729">
    <property type="component" value="Unassembled WGS sequence"/>
</dbReference>
<proteinExistence type="predicted"/>
<evidence type="ECO:0000313" key="5">
    <source>
        <dbReference type="Proteomes" id="UP000236729"/>
    </source>
</evidence>
<keyword evidence="4" id="KW-1185">Reference proteome</keyword>
<dbReference type="EMBL" id="FNVB01000003">
    <property type="protein sequence ID" value="SEG35486.1"/>
    <property type="molecule type" value="Genomic_DNA"/>
</dbReference>
<name>A0A1H5ZJ93_9PSEU</name>
<reference evidence="2" key="1">
    <citation type="submission" date="2016-10" db="EMBL/GenBank/DDBJ databases">
        <authorList>
            <person name="de Groot N.N."/>
        </authorList>
    </citation>
    <scope>NUCLEOTIDE SEQUENCE [LARGE SCALE GENOMIC DNA]</scope>
    <source>
        <strain evidence="2">ATCC 20501</strain>
    </source>
</reference>
<evidence type="ECO:0000313" key="2">
    <source>
        <dbReference type="EMBL" id="SEG35486.1"/>
    </source>
</evidence>
<feature type="domain" description="SH3b" evidence="1">
    <location>
        <begin position="14"/>
        <end position="79"/>
    </location>
</feature>
<dbReference type="Pfam" id="PF08239">
    <property type="entry name" value="SH3_3"/>
    <property type="match status" value="1"/>
</dbReference>
<dbReference type="RefSeq" id="WP_093358429.1">
    <property type="nucleotide sequence ID" value="NZ_FNVB01000003.1"/>
</dbReference>
<protein>
    <submittedName>
        <fullName evidence="2">SH3 domain-containing protein</fullName>
    </submittedName>
</protein>
<evidence type="ECO:0000313" key="4">
    <source>
        <dbReference type="Proteomes" id="UP000199690"/>
    </source>
</evidence>
<evidence type="ECO:0000313" key="3">
    <source>
        <dbReference type="EMBL" id="SFF18259.1"/>
    </source>
</evidence>
<gene>
    <name evidence="2" type="ORF">SAMN02982929_01812</name>
    <name evidence="3" type="ORF">SAMN05216506_12171</name>
</gene>
<dbReference type="InterPro" id="IPR003646">
    <property type="entry name" value="SH3-like_bac-type"/>
</dbReference>
<evidence type="ECO:0000259" key="1">
    <source>
        <dbReference type="Pfam" id="PF08239"/>
    </source>
</evidence>